<dbReference type="InterPro" id="IPR029020">
    <property type="entry name" value="Ammonium/urea_transptr"/>
</dbReference>
<keyword evidence="2" id="KW-0812">Transmembrane</keyword>
<keyword evidence="3" id="KW-1133">Transmembrane helix</keyword>
<name>A0A3B0RQX9_9ZZZZ</name>
<dbReference type="GO" id="GO:0016020">
    <property type="term" value="C:membrane"/>
    <property type="evidence" value="ECO:0007669"/>
    <property type="project" value="UniProtKB-SubCell"/>
</dbReference>
<dbReference type="EMBL" id="UOEG01000116">
    <property type="protein sequence ID" value="VAV94259.1"/>
    <property type="molecule type" value="Genomic_DNA"/>
</dbReference>
<feature type="non-terminal residue" evidence="6">
    <location>
        <position position="1"/>
    </location>
</feature>
<dbReference type="GO" id="GO:0008519">
    <property type="term" value="F:ammonium channel activity"/>
    <property type="evidence" value="ECO:0007669"/>
    <property type="project" value="InterPro"/>
</dbReference>
<gene>
    <name evidence="6" type="ORF">MNBD_ALPHA07-20</name>
</gene>
<sequence>VLFKGIDLTIGLRVSDEDEVRGLDLSTHGEAAYHNS</sequence>
<keyword evidence="4" id="KW-0472">Membrane</keyword>
<proteinExistence type="predicted"/>
<accession>A0A3B0RQX9</accession>
<dbReference type="InterPro" id="IPR024041">
    <property type="entry name" value="NH4_transpt_AmtB-like_dom"/>
</dbReference>
<dbReference type="Gene3D" id="1.10.3430.10">
    <property type="entry name" value="Ammonium transporter AmtB like domains"/>
    <property type="match status" value="1"/>
</dbReference>
<evidence type="ECO:0000256" key="4">
    <source>
        <dbReference type="ARBA" id="ARBA00023136"/>
    </source>
</evidence>
<feature type="domain" description="Ammonium transporter AmtB-like" evidence="5">
    <location>
        <begin position="1"/>
        <end position="33"/>
    </location>
</feature>
<dbReference type="AlphaFoldDB" id="A0A3B0RQX9"/>
<evidence type="ECO:0000256" key="1">
    <source>
        <dbReference type="ARBA" id="ARBA00004141"/>
    </source>
</evidence>
<evidence type="ECO:0000259" key="5">
    <source>
        <dbReference type="Pfam" id="PF00909"/>
    </source>
</evidence>
<protein>
    <submittedName>
        <fullName evidence="6">Ammonium transporter</fullName>
    </submittedName>
</protein>
<comment type="subcellular location">
    <subcellularLocation>
        <location evidence="1">Membrane</location>
        <topology evidence="1">Multi-pass membrane protein</topology>
    </subcellularLocation>
</comment>
<dbReference type="Pfam" id="PF00909">
    <property type="entry name" value="Ammonium_transp"/>
    <property type="match status" value="1"/>
</dbReference>
<reference evidence="6" key="1">
    <citation type="submission" date="2018-06" db="EMBL/GenBank/DDBJ databases">
        <authorList>
            <person name="Zhirakovskaya E."/>
        </authorList>
    </citation>
    <scope>NUCLEOTIDE SEQUENCE</scope>
</reference>
<evidence type="ECO:0000256" key="2">
    <source>
        <dbReference type="ARBA" id="ARBA00022692"/>
    </source>
</evidence>
<organism evidence="6">
    <name type="scientific">hydrothermal vent metagenome</name>
    <dbReference type="NCBI Taxonomy" id="652676"/>
    <lineage>
        <taxon>unclassified sequences</taxon>
        <taxon>metagenomes</taxon>
        <taxon>ecological metagenomes</taxon>
    </lineage>
</organism>
<evidence type="ECO:0000256" key="3">
    <source>
        <dbReference type="ARBA" id="ARBA00022989"/>
    </source>
</evidence>
<evidence type="ECO:0000313" key="6">
    <source>
        <dbReference type="EMBL" id="VAV94259.1"/>
    </source>
</evidence>